<keyword evidence="1" id="KW-0812">Transmembrane</keyword>
<feature type="transmembrane region" description="Helical" evidence="1">
    <location>
        <begin position="59"/>
        <end position="78"/>
    </location>
</feature>
<dbReference type="EMBL" id="FOFS01000017">
    <property type="protein sequence ID" value="SER13866.1"/>
    <property type="molecule type" value="Genomic_DNA"/>
</dbReference>
<feature type="domain" description="Methyltransferase type 11" evidence="2">
    <location>
        <begin position="104"/>
        <end position="211"/>
    </location>
</feature>
<reference evidence="3 4" key="1">
    <citation type="submission" date="2016-10" db="EMBL/GenBank/DDBJ databases">
        <authorList>
            <person name="de Groot N.N."/>
        </authorList>
    </citation>
    <scope>NUCLEOTIDE SEQUENCE [LARGE SCALE GENOMIC DNA]</scope>
    <source>
        <strain evidence="3 4">DSM 25927</strain>
    </source>
</reference>
<dbReference type="CDD" id="cd02440">
    <property type="entry name" value="AdoMet_MTases"/>
    <property type="match status" value="1"/>
</dbReference>
<dbReference type="Gene3D" id="3.40.50.150">
    <property type="entry name" value="Vaccinia Virus protein VP39"/>
    <property type="match status" value="1"/>
</dbReference>
<evidence type="ECO:0000259" key="2">
    <source>
        <dbReference type="Pfam" id="PF08241"/>
    </source>
</evidence>
<dbReference type="AlphaFoldDB" id="A0A1H9LR24"/>
<accession>A0A1H9LR24</accession>
<evidence type="ECO:0000313" key="3">
    <source>
        <dbReference type="EMBL" id="SER13866.1"/>
    </source>
</evidence>
<dbReference type="InterPro" id="IPR013216">
    <property type="entry name" value="Methyltransf_11"/>
</dbReference>
<dbReference type="Pfam" id="PF08241">
    <property type="entry name" value="Methyltransf_11"/>
    <property type="match status" value="1"/>
</dbReference>
<evidence type="ECO:0000256" key="1">
    <source>
        <dbReference type="SAM" id="Phobius"/>
    </source>
</evidence>
<gene>
    <name evidence="3" type="ORF">SAMN04488038_11711</name>
</gene>
<dbReference type="InterPro" id="IPR029063">
    <property type="entry name" value="SAM-dependent_MTases_sf"/>
</dbReference>
<proteinExistence type="predicted"/>
<keyword evidence="3" id="KW-0489">Methyltransferase</keyword>
<keyword evidence="1" id="KW-1133">Transmembrane helix</keyword>
<dbReference type="GO" id="GO:0008757">
    <property type="term" value="F:S-adenosylmethionine-dependent methyltransferase activity"/>
    <property type="evidence" value="ECO:0007669"/>
    <property type="project" value="InterPro"/>
</dbReference>
<keyword evidence="4" id="KW-1185">Reference proteome</keyword>
<dbReference type="GO" id="GO:0032259">
    <property type="term" value="P:methylation"/>
    <property type="evidence" value="ECO:0007669"/>
    <property type="project" value="UniProtKB-KW"/>
</dbReference>
<dbReference type="OrthoDB" id="529208at2"/>
<dbReference type="Proteomes" id="UP000199233">
    <property type="component" value="Unassembled WGS sequence"/>
</dbReference>
<dbReference type="PANTHER" id="PTHR45277:SF1">
    <property type="entry name" value="EXPRESSED PROTEIN"/>
    <property type="match status" value="1"/>
</dbReference>
<dbReference type="SUPFAM" id="SSF53335">
    <property type="entry name" value="S-adenosyl-L-methionine-dependent methyltransferases"/>
    <property type="match status" value="1"/>
</dbReference>
<organism evidence="3 4">
    <name type="scientific">Solimonas aquatica</name>
    <dbReference type="NCBI Taxonomy" id="489703"/>
    <lineage>
        <taxon>Bacteria</taxon>
        <taxon>Pseudomonadati</taxon>
        <taxon>Pseudomonadota</taxon>
        <taxon>Gammaproteobacteria</taxon>
        <taxon>Nevskiales</taxon>
        <taxon>Nevskiaceae</taxon>
        <taxon>Solimonas</taxon>
    </lineage>
</organism>
<keyword evidence="1" id="KW-0472">Membrane</keyword>
<dbReference type="PANTHER" id="PTHR45277">
    <property type="entry name" value="EXPRESSED PROTEIN"/>
    <property type="match status" value="1"/>
</dbReference>
<evidence type="ECO:0000313" key="4">
    <source>
        <dbReference type="Proteomes" id="UP000199233"/>
    </source>
</evidence>
<protein>
    <submittedName>
        <fullName evidence="3">Methyltransferase domain-containing protein</fullName>
    </submittedName>
</protein>
<sequence>MALSPSSETQEKPDYGIDAPEAIRRFLSLGSVLLVVQFAMPAISALLPVHAAFALRSTAPALGAMGYLFVATAGLLLWGSRSGKLRLRDKLLDALPWRGDESVLDIGCGHGLMLIGAAKRLTSGKAIGVDVWSEREAGRNRPESALRNARLEQVAGRVEVHTADARELPFDAQSFDLVLSSWTLHNLPQGEQRQRALQEMLRVLKPGGQLLLIDIRHVREYEGFLRAQGLQLLRRSGPHFLFGTPSSCIILRKP</sequence>
<name>A0A1H9LR24_9GAMM</name>
<keyword evidence="3" id="KW-0808">Transferase</keyword>
<feature type="transmembrane region" description="Helical" evidence="1">
    <location>
        <begin position="26"/>
        <end position="47"/>
    </location>
</feature>
<dbReference type="STRING" id="489703.SAMN04488038_11711"/>